<dbReference type="InterPro" id="IPR000182">
    <property type="entry name" value="GNAT_dom"/>
</dbReference>
<organism evidence="2 3">
    <name type="scientific">Shewanella atlantica</name>
    <dbReference type="NCBI Taxonomy" id="271099"/>
    <lineage>
        <taxon>Bacteria</taxon>
        <taxon>Pseudomonadati</taxon>
        <taxon>Pseudomonadota</taxon>
        <taxon>Gammaproteobacteria</taxon>
        <taxon>Alteromonadales</taxon>
        <taxon>Shewanellaceae</taxon>
        <taxon>Shewanella</taxon>
    </lineage>
</organism>
<evidence type="ECO:0000313" key="3">
    <source>
        <dbReference type="Proteomes" id="UP000282060"/>
    </source>
</evidence>
<reference evidence="2 3" key="1">
    <citation type="submission" date="2018-12" db="EMBL/GenBank/DDBJ databases">
        <authorList>
            <person name="Yu L."/>
        </authorList>
    </citation>
    <scope>NUCLEOTIDE SEQUENCE [LARGE SCALE GENOMIC DNA]</scope>
    <source>
        <strain evidence="2 3">HAW-EB5</strain>
    </source>
</reference>
<accession>A0A3S0KJ74</accession>
<dbReference type="InterPro" id="IPR016181">
    <property type="entry name" value="Acyl_CoA_acyltransferase"/>
</dbReference>
<gene>
    <name evidence="2" type="ORF">EKG39_11865</name>
</gene>
<dbReference type="PROSITE" id="PS51186">
    <property type="entry name" value="GNAT"/>
    <property type="match status" value="1"/>
</dbReference>
<dbReference type="RefSeq" id="WP_126505964.1">
    <property type="nucleotide sequence ID" value="NZ_RXNV01000004.1"/>
</dbReference>
<dbReference type="GO" id="GO:0016747">
    <property type="term" value="F:acyltransferase activity, transferring groups other than amino-acyl groups"/>
    <property type="evidence" value="ECO:0007669"/>
    <property type="project" value="InterPro"/>
</dbReference>
<keyword evidence="2" id="KW-0808">Transferase</keyword>
<keyword evidence="3" id="KW-1185">Reference proteome</keyword>
<dbReference type="Proteomes" id="UP000282060">
    <property type="component" value="Unassembled WGS sequence"/>
</dbReference>
<dbReference type="EMBL" id="RXNV01000004">
    <property type="protein sequence ID" value="RTR32123.1"/>
    <property type="molecule type" value="Genomic_DNA"/>
</dbReference>
<comment type="caution">
    <text evidence="2">The sequence shown here is derived from an EMBL/GenBank/DDBJ whole genome shotgun (WGS) entry which is preliminary data.</text>
</comment>
<feature type="domain" description="N-acetyltransferase" evidence="1">
    <location>
        <begin position="1"/>
        <end position="139"/>
    </location>
</feature>
<name>A0A3S0KJ74_9GAMM</name>
<dbReference type="Gene3D" id="3.40.630.30">
    <property type="match status" value="1"/>
</dbReference>
<dbReference type="AlphaFoldDB" id="A0A3S0KJ74"/>
<protein>
    <submittedName>
        <fullName evidence="2">N-acetyltransferase</fullName>
    </submittedName>
</protein>
<evidence type="ECO:0000313" key="2">
    <source>
        <dbReference type="EMBL" id="RTR32123.1"/>
    </source>
</evidence>
<evidence type="ECO:0000259" key="1">
    <source>
        <dbReference type="PROSITE" id="PS51186"/>
    </source>
</evidence>
<proteinExistence type="predicted"/>
<sequence>MKFQVINEEDPVLVNELVDGVRAHVHEQLGDESTLPLSVISRDDNGELIGGVSGRTIYRNFLIGVVWVDKKYRGTGLGRQLMELAEDEAIGRGCLVSQVDTLSIQAPVFYQKLGFEIIGSVPEFPGSPARYFLMKTYGET</sequence>
<dbReference type="OrthoDB" id="9787920at2"/>
<dbReference type="CDD" id="cd04301">
    <property type="entry name" value="NAT_SF"/>
    <property type="match status" value="1"/>
</dbReference>
<dbReference type="SUPFAM" id="SSF55729">
    <property type="entry name" value="Acyl-CoA N-acyltransferases (Nat)"/>
    <property type="match status" value="1"/>
</dbReference>
<dbReference type="Pfam" id="PF00583">
    <property type="entry name" value="Acetyltransf_1"/>
    <property type="match status" value="1"/>
</dbReference>